<protein>
    <submittedName>
        <fullName evidence="2">Uncharacterized protein</fullName>
    </submittedName>
</protein>
<keyword evidence="3" id="KW-1185">Reference proteome</keyword>
<sequence>MLRLKGLRKLEDQERNPLQEKEEKKDEGLDVASLATRYPIIDWETQIQGNKYKYQIKRADGSIKHYNLFSAMLYDFDRQDVFDLFRLVKERFQTESLERYDLLLWGDLKTMMEPNAEDEI</sequence>
<organism evidence="2 3">
    <name type="scientific">Tanacetum coccineum</name>
    <dbReference type="NCBI Taxonomy" id="301880"/>
    <lineage>
        <taxon>Eukaryota</taxon>
        <taxon>Viridiplantae</taxon>
        <taxon>Streptophyta</taxon>
        <taxon>Embryophyta</taxon>
        <taxon>Tracheophyta</taxon>
        <taxon>Spermatophyta</taxon>
        <taxon>Magnoliopsida</taxon>
        <taxon>eudicotyledons</taxon>
        <taxon>Gunneridae</taxon>
        <taxon>Pentapetalae</taxon>
        <taxon>asterids</taxon>
        <taxon>campanulids</taxon>
        <taxon>Asterales</taxon>
        <taxon>Asteraceae</taxon>
        <taxon>Asteroideae</taxon>
        <taxon>Anthemideae</taxon>
        <taxon>Anthemidinae</taxon>
        <taxon>Tanacetum</taxon>
    </lineage>
</organism>
<dbReference type="EMBL" id="BQNB010019472">
    <property type="protein sequence ID" value="GJT85676.1"/>
    <property type="molecule type" value="Genomic_DNA"/>
</dbReference>
<evidence type="ECO:0000313" key="2">
    <source>
        <dbReference type="EMBL" id="GJT85676.1"/>
    </source>
</evidence>
<proteinExistence type="predicted"/>
<reference evidence="2" key="2">
    <citation type="submission" date="2022-01" db="EMBL/GenBank/DDBJ databases">
        <authorList>
            <person name="Yamashiro T."/>
            <person name="Shiraishi A."/>
            <person name="Satake H."/>
            <person name="Nakayama K."/>
        </authorList>
    </citation>
    <scope>NUCLEOTIDE SEQUENCE</scope>
</reference>
<gene>
    <name evidence="2" type="ORF">Tco_1067393</name>
</gene>
<name>A0ABQ5HE44_9ASTR</name>
<feature type="compositionally biased region" description="Basic and acidic residues" evidence="1">
    <location>
        <begin position="8"/>
        <end position="28"/>
    </location>
</feature>
<evidence type="ECO:0000256" key="1">
    <source>
        <dbReference type="SAM" id="MobiDB-lite"/>
    </source>
</evidence>
<reference evidence="2" key="1">
    <citation type="journal article" date="2022" name="Int. J. Mol. Sci.">
        <title>Draft Genome of Tanacetum Coccineum: Genomic Comparison of Closely Related Tanacetum-Family Plants.</title>
        <authorList>
            <person name="Yamashiro T."/>
            <person name="Shiraishi A."/>
            <person name="Nakayama K."/>
            <person name="Satake H."/>
        </authorList>
    </citation>
    <scope>NUCLEOTIDE SEQUENCE</scope>
</reference>
<comment type="caution">
    <text evidence="2">The sequence shown here is derived from an EMBL/GenBank/DDBJ whole genome shotgun (WGS) entry which is preliminary data.</text>
</comment>
<evidence type="ECO:0000313" key="3">
    <source>
        <dbReference type="Proteomes" id="UP001151760"/>
    </source>
</evidence>
<feature type="region of interest" description="Disordered" evidence="1">
    <location>
        <begin position="1"/>
        <end position="28"/>
    </location>
</feature>
<accession>A0ABQ5HE44</accession>
<dbReference type="Proteomes" id="UP001151760">
    <property type="component" value="Unassembled WGS sequence"/>
</dbReference>